<evidence type="ECO:0000256" key="1">
    <source>
        <dbReference type="SAM" id="Phobius"/>
    </source>
</evidence>
<keyword evidence="1" id="KW-1133">Transmembrane helix</keyword>
<evidence type="ECO:0000313" key="3">
    <source>
        <dbReference type="Proteomes" id="UP001560573"/>
    </source>
</evidence>
<name>A0ABV3ZC32_9BACT</name>
<comment type="caution">
    <text evidence="2">The sequence shown here is derived from an EMBL/GenBank/DDBJ whole genome shotgun (WGS) entry which is preliminary data.</text>
</comment>
<dbReference type="Pfam" id="PF11376">
    <property type="entry name" value="DUF3179"/>
    <property type="match status" value="1"/>
</dbReference>
<keyword evidence="1" id="KW-0472">Membrane</keyword>
<protein>
    <submittedName>
        <fullName evidence="2">DUF3179 domain-containing (Seleno)protein</fullName>
    </submittedName>
</protein>
<accession>A0ABV3ZC32</accession>
<keyword evidence="1" id="KW-0812">Transmembrane</keyword>
<dbReference type="RefSeq" id="WP_369328448.1">
    <property type="nucleotide sequence ID" value="NZ_JAULBC010000002.1"/>
</dbReference>
<evidence type="ECO:0000313" key="2">
    <source>
        <dbReference type="EMBL" id="MEX6687045.1"/>
    </source>
</evidence>
<proteinExistence type="predicted"/>
<dbReference type="EMBL" id="JAULBC010000002">
    <property type="protein sequence ID" value="MEX6687045.1"/>
    <property type="molecule type" value="Genomic_DNA"/>
</dbReference>
<dbReference type="InterPro" id="IPR021516">
    <property type="entry name" value="DUF3179"/>
</dbReference>
<keyword evidence="3" id="KW-1185">Reference proteome</keyword>
<sequence>MRSFILIAGLLLLFAVEFLRVYFIMPFPGSQHKDTLQFAYWLSNNIRWMRIVLVLVIAMPVITTLSTSIRWKRIVLFIVLIFYGVVFFLFNFRLQADKMFYQPSHKTLATPEENKIALDKLVIGVVINGDARAYPIQLIGYHHQVKDTVGNTPAIITYCTVCRTGRVYSPTVDGRLETFRLVGMDHFNAMFEDATTKSWWQQATGVAVAGPLKGATLKEFPSQQLTLGAWLRLYPSSLIMQPDSLYKKDYDDLADFDKGTVKSSLEKRDSASWQNKSWVIGIQHEGVSKAYDWNALVKEKVLEDSVAGLPVLFVLEKDTATFHAWNRRVDSTVLNFEKNISNETFRDKNTGSVWNMDGTCVDGNLKGKILRPVQAYQEFWHSWKTFHPNTTR</sequence>
<gene>
    <name evidence="2" type="ORF">QTN47_06045</name>
</gene>
<feature type="transmembrane region" description="Helical" evidence="1">
    <location>
        <begin position="74"/>
        <end position="94"/>
    </location>
</feature>
<feature type="transmembrane region" description="Helical" evidence="1">
    <location>
        <begin position="48"/>
        <end position="67"/>
    </location>
</feature>
<reference evidence="2 3" key="1">
    <citation type="submission" date="2023-07" db="EMBL/GenBank/DDBJ databases">
        <authorList>
            <person name="Lian W.-H."/>
        </authorList>
    </citation>
    <scope>NUCLEOTIDE SEQUENCE [LARGE SCALE GENOMIC DNA]</scope>
    <source>
        <strain evidence="2 3">SYSU DXS3180</strain>
    </source>
</reference>
<organism evidence="2 3">
    <name type="scientific">Danxiaibacter flavus</name>
    <dbReference type="NCBI Taxonomy" id="3049108"/>
    <lineage>
        <taxon>Bacteria</taxon>
        <taxon>Pseudomonadati</taxon>
        <taxon>Bacteroidota</taxon>
        <taxon>Chitinophagia</taxon>
        <taxon>Chitinophagales</taxon>
        <taxon>Chitinophagaceae</taxon>
        <taxon>Danxiaibacter</taxon>
    </lineage>
</organism>
<dbReference type="Proteomes" id="UP001560573">
    <property type="component" value="Unassembled WGS sequence"/>
</dbReference>